<proteinExistence type="predicted"/>
<gene>
    <name evidence="2" type="ORF">LTRI10_LOCUS20706</name>
</gene>
<evidence type="ECO:0000313" key="2">
    <source>
        <dbReference type="EMBL" id="CAL1379167.1"/>
    </source>
</evidence>
<accession>A0AAV2E029</accession>
<dbReference type="AlphaFoldDB" id="A0AAV2E029"/>
<feature type="region of interest" description="Disordered" evidence="1">
    <location>
        <begin position="24"/>
        <end position="55"/>
    </location>
</feature>
<keyword evidence="3" id="KW-1185">Reference proteome</keyword>
<evidence type="ECO:0000256" key="1">
    <source>
        <dbReference type="SAM" id="MobiDB-lite"/>
    </source>
</evidence>
<feature type="compositionally biased region" description="Gly residues" evidence="1">
    <location>
        <begin position="44"/>
        <end position="53"/>
    </location>
</feature>
<dbReference type="Proteomes" id="UP001497516">
    <property type="component" value="Chromosome 3"/>
</dbReference>
<name>A0AAV2E029_9ROSI</name>
<evidence type="ECO:0000313" key="3">
    <source>
        <dbReference type="Proteomes" id="UP001497516"/>
    </source>
</evidence>
<dbReference type="EMBL" id="OZ034816">
    <property type="protein sequence ID" value="CAL1379167.1"/>
    <property type="molecule type" value="Genomic_DNA"/>
</dbReference>
<organism evidence="2 3">
    <name type="scientific">Linum trigynum</name>
    <dbReference type="NCBI Taxonomy" id="586398"/>
    <lineage>
        <taxon>Eukaryota</taxon>
        <taxon>Viridiplantae</taxon>
        <taxon>Streptophyta</taxon>
        <taxon>Embryophyta</taxon>
        <taxon>Tracheophyta</taxon>
        <taxon>Spermatophyta</taxon>
        <taxon>Magnoliopsida</taxon>
        <taxon>eudicotyledons</taxon>
        <taxon>Gunneridae</taxon>
        <taxon>Pentapetalae</taxon>
        <taxon>rosids</taxon>
        <taxon>fabids</taxon>
        <taxon>Malpighiales</taxon>
        <taxon>Linaceae</taxon>
        <taxon>Linum</taxon>
    </lineage>
</organism>
<protein>
    <submittedName>
        <fullName evidence="2">Uncharacterized protein</fullName>
    </submittedName>
</protein>
<reference evidence="2 3" key="1">
    <citation type="submission" date="2024-04" db="EMBL/GenBank/DDBJ databases">
        <authorList>
            <person name="Fracassetti M."/>
        </authorList>
    </citation>
    <scope>NUCLEOTIDE SEQUENCE [LARGE SCALE GENOMIC DNA]</scope>
</reference>
<sequence length="74" mass="7792">MRWLSVMATQIAPTPRSAVVMPTEKKANRSGVRLGAFSNPRGEAGPGDGGGVGLVAVPPERLRIIEEGGRRPMP</sequence>